<organism evidence="18 19">
    <name type="scientific">Piscirickettsia litoralis</name>
    <dbReference type="NCBI Taxonomy" id="1891921"/>
    <lineage>
        <taxon>Bacteria</taxon>
        <taxon>Pseudomonadati</taxon>
        <taxon>Pseudomonadota</taxon>
        <taxon>Gammaproteobacteria</taxon>
        <taxon>Thiotrichales</taxon>
        <taxon>Piscirickettsiaceae</taxon>
        <taxon>Piscirickettsia</taxon>
    </lineage>
</organism>
<evidence type="ECO:0000256" key="7">
    <source>
        <dbReference type="ARBA" id="ARBA00022840"/>
    </source>
</evidence>
<keyword evidence="4 15" id="KW-0378">Hydrolase</keyword>
<evidence type="ECO:0000313" key="18">
    <source>
        <dbReference type="EMBL" id="ODN43769.1"/>
    </source>
</evidence>
<evidence type="ECO:0000256" key="11">
    <source>
        <dbReference type="ARBA" id="ARBA00034617"/>
    </source>
</evidence>
<dbReference type="InterPro" id="IPR014016">
    <property type="entry name" value="UvrD-like_ATP-bd"/>
</dbReference>
<keyword evidence="10" id="KW-0413">Isomerase</keyword>
<evidence type="ECO:0000256" key="14">
    <source>
        <dbReference type="ARBA" id="ARBA00048988"/>
    </source>
</evidence>
<keyword evidence="9" id="KW-0234">DNA repair</keyword>
<comment type="catalytic activity">
    <reaction evidence="11">
        <text>Couples ATP hydrolysis with the unwinding of duplex DNA by translocating in the 3'-5' direction.</text>
        <dbReference type="EC" id="5.6.2.4"/>
    </reaction>
</comment>
<evidence type="ECO:0000256" key="15">
    <source>
        <dbReference type="PROSITE-ProRule" id="PRU00560"/>
    </source>
</evidence>
<dbReference type="EMBL" id="MDTU01000001">
    <property type="protein sequence ID" value="ODN43769.1"/>
    <property type="molecule type" value="Genomic_DNA"/>
</dbReference>
<protein>
    <recommendedName>
        <fullName evidence="12">DNA 3'-5' helicase</fullName>
        <ecNumber evidence="12">5.6.2.4</ecNumber>
    </recommendedName>
    <alternativeName>
        <fullName evidence="13">DNA 3'-5' helicase II</fullName>
    </alternativeName>
</protein>
<dbReference type="PROSITE" id="PS51217">
    <property type="entry name" value="UVRD_HELICASE_CTER"/>
    <property type="match status" value="1"/>
</dbReference>
<accession>A0ABX3AC99</accession>
<dbReference type="RefSeq" id="WP_069313565.1">
    <property type="nucleotide sequence ID" value="NZ_MDTU01000001.1"/>
</dbReference>
<dbReference type="InterPro" id="IPR027417">
    <property type="entry name" value="P-loop_NTPase"/>
</dbReference>
<keyword evidence="19" id="KW-1185">Reference proteome</keyword>
<keyword evidence="8" id="KW-0238">DNA-binding</keyword>
<dbReference type="PROSITE" id="PS51198">
    <property type="entry name" value="UVRD_HELICASE_ATP_BIND"/>
    <property type="match status" value="1"/>
</dbReference>
<evidence type="ECO:0000256" key="10">
    <source>
        <dbReference type="ARBA" id="ARBA00023235"/>
    </source>
</evidence>
<evidence type="ECO:0000256" key="6">
    <source>
        <dbReference type="ARBA" id="ARBA00022839"/>
    </source>
</evidence>
<comment type="caution">
    <text evidence="18">The sequence shown here is derived from an EMBL/GenBank/DDBJ whole genome shotgun (WGS) entry which is preliminary data.</text>
</comment>
<evidence type="ECO:0000256" key="12">
    <source>
        <dbReference type="ARBA" id="ARBA00034808"/>
    </source>
</evidence>
<dbReference type="Gene3D" id="3.40.50.300">
    <property type="entry name" value="P-loop containing nucleotide triphosphate hydrolases"/>
    <property type="match status" value="2"/>
</dbReference>
<evidence type="ECO:0000259" key="17">
    <source>
        <dbReference type="PROSITE" id="PS51217"/>
    </source>
</evidence>
<dbReference type="Pfam" id="PF13361">
    <property type="entry name" value="UvrD_C"/>
    <property type="match status" value="2"/>
</dbReference>
<evidence type="ECO:0000313" key="19">
    <source>
        <dbReference type="Proteomes" id="UP000094329"/>
    </source>
</evidence>
<evidence type="ECO:0000256" key="3">
    <source>
        <dbReference type="ARBA" id="ARBA00022763"/>
    </source>
</evidence>
<evidence type="ECO:0000256" key="8">
    <source>
        <dbReference type="ARBA" id="ARBA00023125"/>
    </source>
</evidence>
<keyword evidence="5 15" id="KW-0347">Helicase</keyword>
<evidence type="ECO:0000256" key="13">
    <source>
        <dbReference type="ARBA" id="ARBA00034923"/>
    </source>
</evidence>
<evidence type="ECO:0000256" key="9">
    <source>
        <dbReference type="ARBA" id="ARBA00023204"/>
    </source>
</evidence>
<dbReference type="Gene3D" id="3.90.320.10">
    <property type="match status" value="1"/>
</dbReference>
<evidence type="ECO:0000259" key="16">
    <source>
        <dbReference type="PROSITE" id="PS51198"/>
    </source>
</evidence>
<evidence type="ECO:0000256" key="2">
    <source>
        <dbReference type="ARBA" id="ARBA00022741"/>
    </source>
</evidence>
<dbReference type="Proteomes" id="UP000094329">
    <property type="component" value="Unassembled WGS sequence"/>
</dbReference>
<keyword evidence="7 15" id="KW-0067">ATP-binding</keyword>
<dbReference type="PANTHER" id="PTHR11070">
    <property type="entry name" value="UVRD / RECB / PCRA DNA HELICASE FAMILY MEMBER"/>
    <property type="match status" value="1"/>
</dbReference>
<dbReference type="EC" id="5.6.2.4" evidence="12"/>
<dbReference type="PANTHER" id="PTHR11070:SF2">
    <property type="entry name" value="ATP-DEPENDENT DNA HELICASE SRS2"/>
    <property type="match status" value="1"/>
</dbReference>
<reference evidence="18 19" key="1">
    <citation type="submission" date="2016-08" db="EMBL/GenBank/DDBJ databases">
        <title>Draft genome sequence of Candidatus Piscirickettsia litoralis, from seawater.</title>
        <authorList>
            <person name="Wan X."/>
            <person name="Lee A.J."/>
            <person name="Hou S."/>
            <person name="Donachie S.P."/>
        </authorList>
    </citation>
    <scope>NUCLEOTIDE SEQUENCE [LARGE SCALE GENOMIC DNA]</scope>
    <source>
        <strain evidence="18 19">Y2</strain>
    </source>
</reference>
<keyword evidence="3" id="KW-0227">DNA damage</keyword>
<evidence type="ECO:0000256" key="5">
    <source>
        <dbReference type="ARBA" id="ARBA00022806"/>
    </source>
</evidence>
<feature type="domain" description="UvrD-like helicase ATP-binding" evidence="16">
    <location>
        <begin position="1"/>
        <end position="401"/>
    </location>
</feature>
<keyword evidence="2 15" id="KW-0547">Nucleotide-binding</keyword>
<feature type="domain" description="UvrD-like helicase C-terminal" evidence="17">
    <location>
        <begin position="413"/>
        <end position="671"/>
    </location>
</feature>
<dbReference type="InterPro" id="IPR014017">
    <property type="entry name" value="DNA_helicase_UvrD-like_C"/>
</dbReference>
<dbReference type="Pfam" id="PF00580">
    <property type="entry name" value="UvrD-helicase"/>
    <property type="match status" value="1"/>
</dbReference>
<comment type="catalytic activity">
    <reaction evidence="14">
        <text>ATP + H2O = ADP + phosphate + H(+)</text>
        <dbReference type="Rhea" id="RHEA:13065"/>
        <dbReference type="ChEBI" id="CHEBI:15377"/>
        <dbReference type="ChEBI" id="CHEBI:15378"/>
        <dbReference type="ChEBI" id="CHEBI:30616"/>
        <dbReference type="ChEBI" id="CHEBI:43474"/>
        <dbReference type="ChEBI" id="CHEBI:456216"/>
        <dbReference type="EC" id="5.6.2.4"/>
    </reaction>
</comment>
<evidence type="ECO:0000256" key="4">
    <source>
        <dbReference type="ARBA" id="ARBA00022801"/>
    </source>
</evidence>
<dbReference type="SUPFAM" id="SSF52540">
    <property type="entry name" value="P-loop containing nucleoside triphosphate hydrolases"/>
    <property type="match status" value="1"/>
</dbReference>
<comment type="caution">
    <text evidence="15">Lacks conserved residue(s) required for the propagation of feature annotation.</text>
</comment>
<proteinExistence type="predicted"/>
<keyword evidence="1" id="KW-0540">Nuclease</keyword>
<dbReference type="InterPro" id="IPR011604">
    <property type="entry name" value="PDDEXK-like_dom_sf"/>
</dbReference>
<name>A0ABX3AC99_9GAMM</name>
<evidence type="ECO:0000256" key="1">
    <source>
        <dbReference type="ARBA" id="ARBA00022722"/>
    </source>
</evidence>
<sequence length="1040" mass="119636">MIIRDKQKNWFLCENPTRLRVMTIDALSSQLAVQLPNTSFLGGGFKVAENVEELYQQAALAILLQEKPALVVKHAIECFLKHRHNDYQNASILLADMLQSRHVWLPFFESSDSDQARQFFEGALEELINEDLSALFEFFKKESFFNQSALNTIRKISAYTNEPLLNWKSIPAGEKVELSSWQAFCRFFLNQKGEFRKVFNKKQGIPAVSTATGDEKVQLQQFHKELKEMASELQRVNTRSNGELLRLMQRVISLPEPYYRDDDWQLLWSIGILLKELVAKLWLQFGRTRQLDFTQVALGALDALADQRGVTDLALALDYKVSHLLCDEFQDTSKVQLRLFELLSAGWQQGDGRTLFFVGDPMQSIYRFRHAEVEIFLEVRNKGLSEKELTPLVLKTNFRSQENIIRWVNHACEQFFPNADNLTTGAVSYSASQASLPKQACGVEVHLATSDQEETEKAIIIIQNYLASKKQGKVAVLVRSRNHLTDLILALQKSSIAYQAVEIASLAERMISTDIITLMTVLTQPYHRLAWLAFLRAPWCGLTLADLEIIASYEENLWQVITNYEVLALSEDAKVRLARVVPVLSEAFFQRGRLSLRLWVQGVWEALGGSASLSNQNDFNDAMSLFDLLDEEGRQGEIDLEALKNRISLLKASSQHSQARVQLMTIHKAKGLEFDCVILPRLHQGQGQSQQELLLWLSRGYGEPVLAPIPEKRQTQPLYNYIRNLEADKNNHERMRLLYVALTRAKSELHLLGQVKFDKKSNVKLPVLGSFLRLLWPLMPPAVEKLQGVENIAKTELTKANEEIFDGCNYRLPSSWALPADHYSLLANRYEYCLDPQARREVHGFDNTELSPEHFHWQAMEERAFGQVCHQLLCAISRVGLPQWQAGKCSDKLLVSLLRRYGMIGLKKDHALKDIHELMSQIEKSALAIYLLSPERINARSEYVLLNKKYGRMSRHIIDRTFYDESGVRWIIDFKTAKPTFGHHAEQIRIFFEHEKKNYEAQMKRYWQLFIDKGDQHVKAALYFPWLDQLVVYEHFSLQI</sequence>
<gene>
    <name evidence="18" type="ORF">BGC07_13765</name>
</gene>
<dbReference type="Gene3D" id="1.10.486.10">
    <property type="entry name" value="PCRA, domain 4"/>
    <property type="match status" value="1"/>
</dbReference>
<keyword evidence="6" id="KW-0269">Exonuclease</keyword>
<dbReference type="InterPro" id="IPR000212">
    <property type="entry name" value="DNA_helicase_UvrD/REP"/>
</dbReference>